<feature type="compositionally biased region" description="Polar residues" evidence="1">
    <location>
        <begin position="396"/>
        <end position="406"/>
    </location>
</feature>
<reference evidence="4 5" key="1">
    <citation type="submission" date="2016-08" db="EMBL/GenBank/DDBJ databases">
        <title>A Parts List for Fungal Cellulosomes Revealed by Comparative Genomics.</title>
        <authorList>
            <consortium name="DOE Joint Genome Institute"/>
            <person name="Haitjema C.H."/>
            <person name="Gilmore S.P."/>
            <person name="Henske J.K."/>
            <person name="Solomon K.V."/>
            <person name="De Groot R."/>
            <person name="Kuo A."/>
            <person name="Mondo S.J."/>
            <person name="Salamov A.A."/>
            <person name="Labutti K."/>
            <person name="Zhao Z."/>
            <person name="Chiniquy J."/>
            <person name="Barry K."/>
            <person name="Brewer H.M."/>
            <person name="Purvine S.O."/>
            <person name="Wright A.T."/>
            <person name="Boxma B."/>
            <person name="Van Alen T."/>
            <person name="Hackstein J.H."/>
            <person name="Baker S.E."/>
            <person name="Grigoriev I.V."/>
            <person name="O'Malley M.A."/>
        </authorList>
    </citation>
    <scope>NUCLEOTIDE SEQUENCE [LARGE SCALE GENOMIC DNA]</scope>
    <source>
        <strain evidence="4 5">G1</strain>
    </source>
</reference>
<evidence type="ECO:0000313" key="5">
    <source>
        <dbReference type="Proteomes" id="UP000193920"/>
    </source>
</evidence>
<proteinExistence type="predicted"/>
<dbReference type="AlphaFoldDB" id="A0A1Y2DME5"/>
<feature type="chain" id="PRO_5012779246" evidence="3">
    <location>
        <begin position="21"/>
        <end position="432"/>
    </location>
</feature>
<comment type="caution">
    <text evidence="4">The sequence shown here is derived from an EMBL/GenBank/DDBJ whole genome shotgun (WGS) entry which is preliminary data.</text>
</comment>
<keyword evidence="2" id="KW-0812">Transmembrane</keyword>
<evidence type="ECO:0000313" key="4">
    <source>
        <dbReference type="EMBL" id="ORY60319.1"/>
    </source>
</evidence>
<keyword evidence="2" id="KW-0472">Membrane</keyword>
<protein>
    <submittedName>
        <fullName evidence="4">Uncharacterized protein</fullName>
    </submittedName>
</protein>
<keyword evidence="5" id="KW-1185">Reference proteome</keyword>
<dbReference type="Proteomes" id="UP000193920">
    <property type="component" value="Unassembled WGS sequence"/>
</dbReference>
<gene>
    <name evidence="4" type="ORF">LY90DRAFT_505840</name>
</gene>
<feature type="compositionally biased region" description="Polar residues" evidence="1">
    <location>
        <begin position="308"/>
        <end position="320"/>
    </location>
</feature>
<name>A0A1Y2DME5_9FUNG</name>
<keyword evidence="2" id="KW-1133">Transmembrane helix</keyword>
<feature type="compositionally biased region" description="Acidic residues" evidence="1">
    <location>
        <begin position="374"/>
        <end position="384"/>
    </location>
</feature>
<feature type="region of interest" description="Disordered" evidence="1">
    <location>
        <begin position="171"/>
        <end position="200"/>
    </location>
</feature>
<evidence type="ECO:0000256" key="1">
    <source>
        <dbReference type="SAM" id="MobiDB-lite"/>
    </source>
</evidence>
<dbReference type="OrthoDB" id="2143976at2759"/>
<feature type="compositionally biased region" description="Low complexity" evidence="1">
    <location>
        <begin position="321"/>
        <end position="337"/>
    </location>
</feature>
<organism evidence="4 5">
    <name type="scientific">Neocallimastix californiae</name>
    <dbReference type="NCBI Taxonomy" id="1754190"/>
    <lineage>
        <taxon>Eukaryota</taxon>
        <taxon>Fungi</taxon>
        <taxon>Fungi incertae sedis</taxon>
        <taxon>Chytridiomycota</taxon>
        <taxon>Chytridiomycota incertae sedis</taxon>
        <taxon>Neocallimastigomycetes</taxon>
        <taxon>Neocallimastigales</taxon>
        <taxon>Neocallimastigaceae</taxon>
        <taxon>Neocallimastix</taxon>
    </lineage>
</organism>
<feature type="compositionally biased region" description="Low complexity" evidence="1">
    <location>
        <begin position="420"/>
        <end position="432"/>
    </location>
</feature>
<feature type="compositionally biased region" description="Low complexity" evidence="1">
    <location>
        <begin position="187"/>
        <end position="200"/>
    </location>
</feature>
<evidence type="ECO:0000256" key="3">
    <source>
        <dbReference type="SAM" id="SignalP"/>
    </source>
</evidence>
<evidence type="ECO:0000256" key="2">
    <source>
        <dbReference type="SAM" id="Phobius"/>
    </source>
</evidence>
<feature type="region of interest" description="Disordered" evidence="1">
    <location>
        <begin position="264"/>
        <end position="432"/>
    </location>
</feature>
<sequence>MCKSLLLLILLLTLVKISFQACCFTVQIQGDGVSSYYVDVMLKPAAEDVTITYLQNYSVESTQCEQVQGENKLKCQGSVLKDYFQTRIVMKDPSNANINSIDMDVYSGDERCQRSFDVCNPDGTVKTENGDNYCFFFGCFPKMACYIGIGVFIVVIAGIALAVIRRNSGSGENAALDRPNTKKSHLNSIPNPISNPINGYSNTNNKETLIQIEEMPVDFKEAGTTNWVNKKYNSQPSNLNKDLGLGLGSGGFGSKGTLLPQTSNVTVLNDPSAGLNRGRSVKRAQSTRSSKKSRSNDPNHLNAPPLPNGNSPLYNSTSLGRTKSARSTKSVRSVKSSKSMRKQRGSESGGSALTPKKSIRNQPSQKRYHIPSDSESDSSSDSDNEVLGLRAKPSMKRTNGTGSLPRNKQGYHPSLKGTKSVKSSVSSPHHYR</sequence>
<feature type="signal peptide" evidence="3">
    <location>
        <begin position="1"/>
        <end position="20"/>
    </location>
</feature>
<feature type="transmembrane region" description="Helical" evidence="2">
    <location>
        <begin position="146"/>
        <end position="164"/>
    </location>
</feature>
<dbReference type="EMBL" id="MCOG01000062">
    <property type="protein sequence ID" value="ORY60319.1"/>
    <property type="molecule type" value="Genomic_DNA"/>
</dbReference>
<keyword evidence="3" id="KW-0732">Signal</keyword>
<accession>A0A1Y2DME5</accession>